<protein>
    <submittedName>
        <fullName evidence="1">Uncharacterized protein</fullName>
    </submittedName>
</protein>
<dbReference type="EMBL" id="JACOFW010000002">
    <property type="protein sequence ID" value="MBC3806356.1"/>
    <property type="molecule type" value="Genomic_DNA"/>
</dbReference>
<reference evidence="1 2" key="1">
    <citation type="submission" date="2020-08" db="EMBL/GenBank/DDBJ databases">
        <title>Novel species isolated from subtropical streams in China.</title>
        <authorList>
            <person name="Lu H."/>
        </authorList>
    </citation>
    <scope>NUCLEOTIDE SEQUENCE [LARGE SCALE GENOMIC DNA]</scope>
    <source>
        <strain evidence="1 2">KACC 16656</strain>
    </source>
</reference>
<name>A0ABR6X1U5_9BURK</name>
<dbReference type="RefSeq" id="WP_186921368.1">
    <property type="nucleotide sequence ID" value="NZ_JACOFW010000002.1"/>
</dbReference>
<evidence type="ECO:0000313" key="1">
    <source>
        <dbReference type="EMBL" id="MBC3806356.1"/>
    </source>
</evidence>
<proteinExistence type="predicted"/>
<comment type="caution">
    <text evidence="1">The sequence shown here is derived from an EMBL/GenBank/DDBJ whole genome shotgun (WGS) entry which is preliminary data.</text>
</comment>
<gene>
    <name evidence="1" type="ORF">H8K52_03215</name>
</gene>
<evidence type="ECO:0000313" key="2">
    <source>
        <dbReference type="Proteomes" id="UP000648257"/>
    </source>
</evidence>
<keyword evidence="2" id="KW-1185">Reference proteome</keyword>
<organism evidence="1 2">
    <name type="scientific">Undibacterium seohonense</name>
    <dbReference type="NCBI Taxonomy" id="1344950"/>
    <lineage>
        <taxon>Bacteria</taxon>
        <taxon>Pseudomonadati</taxon>
        <taxon>Pseudomonadota</taxon>
        <taxon>Betaproteobacteria</taxon>
        <taxon>Burkholderiales</taxon>
        <taxon>Oxalobacteraceae</taxon>
        <taxon>Undibacterium</taxon>
    </lineage>
</organism>
<accession>A0ABR6X1U5</accession>
<dbReference type="Proteomes" id="UP000648257">
    <property type="component" value="Unassembled WGS sequence"/>
</dbReference>
<sequence>MRHFLLASTNNADEKNFNSMEALSEACEEFFVVTLSNNKELELLFDLLGIDNSQEKFLLNSEDFISVIDISKSKLPELDLTEFDKLYDTWLKISGRESTMDEYGQLVFLQSQAKEWNQMTYKFVLSEKQKTEK</sequence>